<dbReference type="SUPFAM" id="SSF55486">
    <property type="entry name" value="Metalloproteases ('zincins'), catalytic domain"/>
    <property type="match status" value="1"/>
</dbReference>
<keyword evidence="2" id="KW-1133">Transmembrane helix</keyword>
<dbReference type="Pfam" id="PF05548">
    <property type="entry name" value="Peptidase_M11"/>
    <property type="match status" value="1"/>
</dbReference>
<dbReference type="InterPro" id="IPR024079">
    <property type="entry name" value="MetalloPept_cat_dom_sf"/>
</dbReference>
<feature type="domain" description="Peptidase M11 gametolysin" evidence="3">
    <location>
        <begin position="410"/>
        <end position="594"/>
    </location>
</feature>
<feature type="compositionally biased region" description="Basic and acidic residues" evidence="1">
    <location>
        <begin position="370"/>
        <end position="383"/>
    </location>
</feature>
<feature type="compositionally biased region" description="Basic residues" evidence="1">
    <location>
        <begin position="51"/>
        <end position="77"/>
    </location>
</feature>
<evidence type="ECO:0000313" key="5">
    <source>
        <dbReference type="Proteomes" id="UP001530377"/>
    </source>
</evidence>
<comment type="caution">
    <text evidence="4">The sequence shown here is derived from an EMBL/GenBank/DDBJ whole genome shotgun (WGS) entry which is preliminary data.</text>
</comment>
<feature type="compositionally biased region" description="Low complexity" evidence="1">
    <location>
        <begin position="321"/>
        <end position="362"/>
    </location>
</feature>
<evidence type="ECO:0000259" key="3">
    <source>
        <dbReference type="Pfam" id="PF05548"/>
    </source>
</evidence>
<dbReference type="Gene3D" id="3.40.390.10">
    <property type="entry name" value="Collagenase (Catalytic Domain)"/>
    <property type="match status" value="1"/>
</dbReference>
<dbReference type="EMBL" id="JALLPB020000090">
    <property type="protein sequence ID" value="KAL3817830.1"/>
    <property type="molecule type" value="Genomic_DNA"/>
</dbReference>
<feature type="compositionally biased region" description="Basic residues" evidence="1">
    <location>
        <begin position="130"/>
        <end position="142"/>
    </location>
</feature>
<evidence type="ECO:0000256" key="2">
    <source>
        <dbReference type="SAM" id="Phobius"/>
    </source>
</evidence>
<sequence>MFTTRANHLLAVAFVAVVYGFVITCPVVVANHDDAPSSEARRRPLLGGRYHPGHRASYHRRRRRDVKRGQRHAQRHRTHDERQRQPRPPSRVLPRGDEKGRRGGDDDDDDNDYDREKWRVDNDEEDSRGTKKTKKLKKLRKDKIKERERVHDEVDVAVWHDVGRLDSENIAGDNLFDPARSSSSSPSSSSLSTTYPPSPSPTETVCRSIIAVGSTRLFDDDPALIPSHHRASSSRALYDDDDYDEEFVCELYDGTTVPLLSSSRQLRMLRESLQEGTLLSAISTIDYVIPDVVEVEVEVEVEVYESPSPSAPPIHGGGDDGSSVTTTISDPSSSDAPSSFPSSRASTTTTTTTTTTVIESVTLPPGEILIRTDPEPPDEERRGGRALRLSGNRPVLAVRVTAQGDGGTVSANAMTISNKLFGTSGDAETMMSQFASCSFGRFNVAYDASDGRLSAPGVLDVTIGITLDNPRNVVRAAMQYAVEEKLGIKLPGPYGHVMFVVATCKQECGWAAYAYVGSWLSVFQGNYYAYPAVAMHEIGHNLNLGHSGGLDGKPYSDHTCLMGNPLYKDDVADMCFNPAKNYQITANGGGWYDPGRVETYSPSTGAIWQGKLVGVAESGVVNGNAEHANSRLVLKIETGTRIDLYVGFNRATGMNEDNKQASNMVTIVEANGDGLSYSTSALRATLSQGQSYSVANWRGTDVTLTVFVDTIRYDIVPGYADSKRGHHTEPYCSSVEDAHTEPYCSSVEDAHHLSSRSQLKAHFVTHYAPNPRSNP</sequence>
<protein>
    <recommendedName>
        <fullName evidence="3">Peptidase M11 gametolysin domain-containing protein</fullName>
    </recommendedName>
</protein>
<reference evidence="4 5" key="1">
    <citation type="submission" date="2024-10" db="EMBL/GenBank/DDBJ databases">
        <title>Updated reference genomes for cyclostephanoid diatoms.</title>
        <authorList>
            <person name="Roberts W.R."/>
            <person name="Alverson A.J."/>
        </authorList>
    </citation>
    <scope>NUCLEOTIDE SEQUENCE [LARGE SCALE GENOMIC DNA]</scope>
    <source>
        <strain evidence="4 5">AJA228-03</strain>
    </source>
</reference>
<keyword evidence="2" id="KW-0472">Membrane</keyword>
<feature type="transmembrane region" description="Helical" evidence="2">
    <location>
        <begin position="9"/>
        <end position="29"/>
    </location>
</feature>
<gene>
    <name evidence="4" type="ORF">ACHAXA_002697</name>
</gene>
<dbReference type="Proteomes" id="UP001530377">
    <property type="component" value="Unassembled WGS sequence"/>
</dbReference>
<name>A0ABD3S028_9STRA</name>
<proteinExistence type="predicted"/>
<accession>A0ABD3S028</accession>
<feature type="region of interest" description="Disordered" evidence="1">
    <location>
        <begin position="35"/>
        <end position="147"/>
    </location>
</feature>
<feature type="compositionally biased region" description="Low complexity" evidence="1">
    <location>
        <begin position="181"/>
        <end position="195"/>
    </location>
</feature>
<evidence type="ECO:0000256" key="1">
    <source>
        <dbReference type="SAM" id="MobiDB-lite"/>
    </source>
</evidence>
<evidence type="ECO:0000313" key="4">
    <source>
        <dbReference type="EMBL" id="KAL3817830.1"/>
    </source>
</evidence>
<feature type="compositionally biased region" description="Basic and acidic residues" evidence="1">
    <location>
        <begin position="94"/>
        <end position="104"/>
    </location>
</feature>
<organism evidence="4 5">
    <name type="scientific">Cyclostephanos tholiformis</name>
    <dbReference type="NCBI Taxonomy" id="382380"/>
    <lineage>
        <taxon>Eukaryota</taxon>
        <taxon>Sar</taxon>
        <taxon>Stramenopiles</taxon>
        <taxon>Ochrophyta</taxon>
        <taxon>Bacillariophyta</taxon>
        <taxon>Coscinodiscophyceae</taxon>
        <taxon>Thalassiosirophycidae</taxon>
        <taxon>Stephanodiscales</taxon>
        <taxon>Stephanodiscaceae</taxon>
        <taxon>Cyclostephanos</taxon>
    </lineage>
</organism>
<feature type="region of interest" description="Disordered" evidence="1">
    <location>
        <begin position="304"/>
        <end position="386"/>
    </location>
</feature>
<dbReference type="AlphaFoldDB" id="A0ABD3S028"/>
<dbReference type="InterPro" id="IPR008752">
    <property type="entry name" value="Peptidase_M11"/>
</dbReference>
<keyword evidence="5" id="KW-1185">Reference proteome</keyword>
<feature type="region of interest" description="Disordered" evidence="1">
    <location>
        <begin position="169"/>
        <end position="204"/>
    </location>
</feature>
<keyword evidence="2" id="KW-0812">Transmembrane</keyword>